<dbReference type="Proteomes" id="UP000276991">
    <property type="component" value="Unassembled WGS sequence"/>
</dbReference>
<evidence type="ECO:0000256" key="1">
    <source>
        <dbReference type="SAM" id="SignalP"/>
    </source>
</evidence>
<keyword evidence="1" id="KW-0732">Signal</keyword>
<protein>
    <submittedName>
        <fullName evidence="2">Uncharacterized protein</fullName>
    </submittedName>
</protein>
<feature type="chain" id="PRO_5019743082" evidence="1">
    <location>
        <begin position="19"/>
        <end position="153"/>
    </location>
</feature>
<accession>A0A498SAS3</accession>
<feature type="signal peptide" evidence="1">
    <location>
        <begin position="1"/>
        <end position="18"/>
    </location>
</feature>
<dbReference type="EMBL" id="UPTC01000489">
    <property type="protein sequence ID" value="VBB28858.1"/>
    <property type="molecule type" value="Genomic_DNA"/>
</dbReference>
<organism evidence="2 3">
    <name type="scientific">Acanthocheilonema viteae</name>
    <name type="common">Filarial nematode worm</name>
    <name type="synonym">Dipetalonema viteae</name>
    <dbReference type="NCBI Taxonomy" id="6277"/>
    <lineage>
        <taxon>Eukaryota</taxon>
        <taxon>Metazoa</taxon>
        <taxon>Ecdysozoa</taxon>
        <taxon>Nematoda</taxon>
        <taxon>Chromadorea</taxon>
        <taxon>Rhabditida</taxon>
        <taxon>Spirurina</taxon>
        <taxon>Spiruromorpha</taxon>
        <taxon>Filarioidea</taxon>
        <taxon>Onchocercidae</taxon>
        <taxon>Acanthocheilonema</taxon>
    </lineage>
</organism>
<keyword evidence="3" id="KW-1185">Reference proteome</keyword>
<evidence type="ECO:0000313" key="3">
    <source>
        <dbReference type="Proteomes" id="UP000276991"/>
    </source>
</evidence>
<dbReference type="OrthoDB" id="5813646at2759"/>
<evidence type="ECO:0000313" key="2">
    <source>
        <dbReference type="EMBL" id="VBB28858.1"/>
    </source>
</evidence>
<proteinExistence type="predicted"/>
<sequence length="153" mass="17223">MKYFISLSIALLAGITTAQRAVPPQQSQEGQQTQQPIPELPPFLVNAPREVVNQYLDVIKGADLKSNKQIVDEIDELMHKLGGTYLTEHEKLKKLEEKEKAEYDKIHDQVVAKFSPAAKEADARMTAIFNNSTLINHVKEEQIQAIMSLHTIC</sequence>
<reference evidence="2 3" key="1">
    <citation type="submission" date="2018-08" db="EMBL/GenBank/DDBJ databases">
        <authorList>
            <person name="Laetsch R D."/>
            <person name="Stevens L."/>
            <person name="Kumar S."/>
            <person name="Blaxter L. M."/>
        </authorList>
    </citation>
    <scope>NUCLEOTIDE SEQUENCE [LARGE SCALE GENOMIC DNA]</scope>
</reference>
<dbReference type="AlphaFoldDB" id="A0A498SAS3"/>
<gene>
    <name evidence="2" type="ORF">NAV_LOCUS3687</name>
</gene>
<name>A0A498SAS3_ACAVI</name>